<evidence type="ECO:0000256" key="1">
    <source>
        <dbReference type="SAM" id="Phobius"/>
    </source>
</evidence>
<reference evidence="3 4" key="1">
    <citation type="submission" date="2018-06" db="EMBL/GenBank/DDBJ databases">
        <title>Comparative genomics reveals the genomic features of Rhizophagus irregularis, R. cerebriforme, R. diaphanum and Gigaspora rosea, and their symbiotic lifestyle signature.</title>
        <authorList>
            <person name="Morin E."/>
            <person name="San Clemente H."/>
            <person name="Chen E.C.H."/>
            <person name="De La Providencia I."/>
            <person name="Hainaut M."/>
            <person name="Kuo A."/>
            <person name="Kohler A."/>
            <person name="Murat C."/>
            <person name="Tang N."/>
            <person name="Roy S."/>
            <person name="Loubradou J."/>
            <person name="Henrissat B."/>
            <person name="Grigoriev I.V."/>
            <person name="Corradi N."/>
            <person name="Roux C."/>
            <person name="Martin F.M."/>
        </authorList>
    </citation>
    <scope>NUCLEOTIDE SEQUENCE [LARGE SCALE GENOMIC DNA]</scope>
    <source>
        <strain evidence="3 4">DAOM 194757</strain>
    </source>
</reference>
<name>A0A397W3V3_9GLOM</name>
<dbReference type="Proteomes" id="UP000266673">
    <property type="component" value="Unassembled WGS sequence"/>
</dbReference>
<protein>
    <recommendedName>
        <fullName evidence="2">Jacalin-type lectin domain-containing protein</fullName>
    </recommendedName>
</protein>
<accession>A0A397W3V3</accession>
<gene>
    <name evidence="3" type="ORF">C2G38_1398072</name>
</gene>
<keyword evidence="1" id="KW-1133">Transmembrane helix</keyword>
<sequence>MTITVKTISDTYGGTGGFVNNDFETIIRQITDGESIKNINVKRIKVQTNSTDGYLLSLQFIYNVETNDGEKLVTGALRGKRTGILQTYDLNNNEKVKAIAGTYGSYAGYIVVKYLEFKTSVGTRSYGKNDTADTLFTLPAGILFGMNGALIDSLGTYVVVEVPTNSSSTTSNSSSDITSTSFIILSCFTSILGFIVLVTVVIFLWRKFYRGYIPTF</sequence>
<dbReference type="Gene3D" id="2.100.10.30">
    <property type="entry name" value="Jacalin-like lectin domain"/>
    <property type="match status" value="1"/>
</dbReference>
<proteinExistence type="predicted"/>
<dbReference type="AlphaFoldDB" id="A0A397W3V3"/>
<organism evidence="3 4">
    <name type="scientific">Gigaspora rosea</name>
    <dbReference type="NCBI Taxonomy" id="44941"/>
    <lineage>
        <taxon>Eukaryota</taxon>
        <taxon>Fungi</taxon>
        <taxon>Fungi incertae sedis</taxon>
        <taxon>Mucoromycota</taxon>
        <taxon>Glomeromycotina</taxon>
        <taxon>Glomeromycetes</taxon>
        <taxon>Diversisporales</taxon>
        <taxon>Gigasporaceae</taxon>
        <taxon>Gigaspora</taxon>
    </lineage>
</organism>
<keyword evidence="1" id="KW-0812">Transmembrane</keyword>
<evidence type="ECO:0000313" key="3">
    <source>
        <dbReference type="EMBL" id="RIB28712.1"/>
    </source>
</evidence>
<evidence type="ECO:0000313" key="4">
    <source>
        <dbReference type="Proteomes" id="UP000266673"/>
    </source>
</evidence>
<dbReference type="Pfam" id="PF01419">
    <property type="entry name" value="Jacalin"/>
    <property type="match status" value="1"/>
</dbReference>
<dbReference type="OrthoDB" id="2424567at2759"/>
<dbReference type="EMBL" id="QKWP01000058">
    <property type="protein sequence ID" value="RIB28712.1"/>
    <property type="molecule type" value="Genomic_DNA"/>
</dbReference>
<dbReference type="InterPro" id="IPR036404">
    <property type="entry name" value="Jacalin-like_lectin_dom_sf"/>
</dbReference>
<dbReference type="InterPro" id="IPR001229">
    <property type="entry name" value="Jacalin-like_lectin_dom"/>
</dbReference>
<feature type="transmembrane region" description="Helical" evidence="1">
    <location>
        <begin position="182"/>
        <end position="205"/>
    </location>
</feature>
<comment type="caution">
    <text evidence="3">The sequence shown here is derived from an EMBL/GenBank/DDBJ whole genome shotgun (WGS) entry which is preliminary data.</text>
</comment>
<dbReference type="SUPFAM" id="SSF51101">
    <property type="entry name" value="Mannose-binding lectins"/>
    <property type="match status" value="1"/>
</dbReference>
<evidence type="ECO:0000259" key="2">
    <source>
        <dbReference type="SMART" id="SM00915"/>
    </source>
</evidence>
<dbReference type="SMART" id="SM00915">
    <property type="entry name" value="Jacalin"/>
    <property type="match status" value="1"/>
</dbReference>
<keyword evidence="4" id="KW-1185">Reference proteome</keyword>
<keyword evidence="1" id="KW-0472">Membrane</keyword>
<feature type="domain" description="Jacalin-type lectin" evidence="2">
    <location>
        <begin position="33"/>
        <end position="160"/>
    </location>
</feature>